<evidence type="ECO:0000313" key="2">
    <source>
        <dbReference type="Proteomes" id="UP000239757"/>
    </source>
</evidence>
<accession>A0A2P5XKZ3</accession>
<evidence type="ECO:0000313" key="1">
    <source>
        <dbReference type="EMBL" id="PPS04033.1"/>
    </source>
</evidence>
<protein>
    <submittedName>
        <fullName evidence="1">Uncharacterized protein</fullName>
    </submittedName>
</protein>
<sequence>MNGLVVGADWRDVCKQLLGRAPKTIYRAWIDMNWLIRKFGGLDADSKEVEREQDVRVYILIIIEGLRMLDRWNYGASYMRLPDEL</sequence>
<reference evidence="1 2" key="1">
    <citation type="submission" date="2015-01" db="EMBL/GenBank/DDBJ databases">
        <title>Genome of allotetraploid Gossypium barbadense reveals genomic plasticity and fiber elongation in cotton evolution.</title>
        <authorList>
            <person name="Chen X."/>
            <person name="Liu X."/>
            <person name="Zhao B."/>
            <person name="Zheng H."/>
            <person name="Hu Y."/>
            <person name="Lu G."/>
            <person name="Yang C."/>
            <person name="Chen J."/>
            <person name="Shan C."/>
            <person name="Zhang L."/>
            <person name="Zhou Y."/>
            <person name="Wang L."/>
            <person name="Guo W."/>
            <person name="Bai Y."/>
            <person name="Ruan J."/>
            <person name="Shangguan X."/>
            <person name="Mao Y."/>
            <person name="Jiang J."/>
            <person name="Zhu Y."/>
            <person name="Lei J."/>
            <person name="Kang H."/>
            <person name="Chen S."/>
            <person name="He X."/>
            <person name="Wang R."/>
            <person name="Wang Y."/>
            <person name="Chen J."/>
            <person name="Wang L."/>
            <person name="Yu S."/>
            <person name="Wang B."/>
            <person name="Wei J."/>
            <person name="Song S."/>
            <person name="Lu X."/>
            <person name="Gao Z."/>
            <person name="Gu W."/>
            <person name="Deng X."/>
            <person name="Ma D."/>
            <person name="Wang S."/>
            <person name="Liang W."/>
            <person name="Fang L."/>
            <person name="Cai C."/>
            <person name="Zhu X."/>
            <person name="Zhou B."/>
            <person name="Zhang Y."/>
            <person name="Chen Z."/>
            <person name="Xu S."/>
            <person name="Zhu R."/>
            <person name="Wang S."/>
            <person name="Zhang T."/>
            <person name="Zhao G."/>
        </authorList>
    </citation>
    <scope>NUCLEOTIDE SEQUENCE [LARGE SCALE GENOMIC DNA]</scope>
    <source>
        <strain evidence="2">cv. Xinhai21</strain>
        <tissue evidence="1">Leaf</tissue>
    </source>
</reference>
<proteinExistence type="predicted"/>
<dbReference type="OrthoDB" id="988677at2759"/>
<dbReference type="Proteomes" id="UP000239757">
    <property type="component" value="Unassembled WGS sequence"/>
</dbReference>
<organism evidence="1 2">
    <name type="scientific">Gossypium barbadense</name>
    <name type="common">Sea Island cotton</name>
    <name type="synonym">Hibiscus barbadensis</name>
    <dbReference type="NCBI Taxonomy" id="3634"/>
    <lineage>
        <taxon>Eukaryota</taxon>
        <taxon>Viridiplantae</taxon>
        <taxon>Streptophyta</taxon>
        <taxon>Embryophyta</taxon>
        <taxon>Tracheophyta</taxon>
        <taxon>Spermatophyta</taxon>
        <taxon>Magnoliopsida</taxon>
        <taxon>eudicotyledons</taxon>
        <taxon>Gunneridae</taxon>
        <taxon>Pentapetalae</taxon>
        <taxon>rosids</taxon>
        <taxon>malvids</taxon>
        <taxon>Malvales</taxon>
        <taxon>Malvaceae</taxon>
        <taxon>Malvoideae</taxon>
        <taxon>Gossypium</taxon>
    </lineage>
</organism>
<dbReference type="AlphaFoldDB" id="A0A2P5XKZ3"/>
<dbReference type="EMBL" id="KZ664659">
    <property type="protein sequence ID" value="PPS04033.1"/>
    <property type="molecule type" value="Genomic_DNA"/>
</dbReference>
<gene>
    <name evidence="1" type="ORF">GOBAR_AA16628</name>
</gene>
<name>A0A2P5XKZ3_GOSBA</name>